<sequence length="137" mass="13914">MSGSVGDTYGSTGQNGAIGSLLGVPVQMAGAAGSAPQTVLQAGQGAHQQIGQFAGTIGESLSANALERADPTEQDSGLGFLPEPTNQPIGEPVSDKDAISAEENRGRRPQSDGQHETSDSRAEGPEQVTRDSALVDL</sequence>
<comment type="caution">
    <text evidence="2">The sequence shown here is derived from an EMBL/GenBank/DDBJ whole genome shotgun (WGS) entry which is preliminary data.</text>
</comment>
<feature type="compositionally biased region" description="Basic and acidic residues" evidence="1">
    <location>
        <begin position="93"/>
        <end position="124"/>
    </location>
</feature>
<gene>
    <name evidence="2" type="ORF">RMCT_2104</name>
</gene>
<dbReference type="STRING" id="1797.RMCT_2104"/>
<evidence type="ECO:0000313" key="3">
    <source>
        <dbReference type="Proteomes" id="UP000069654"/>
    </source>
</evidence>
<protein>
    <submittedName>
        <fullName evidence="2">Transposase</fullName>
    </submittedName>
</protein>
<dbReference type="AlphaFoldDB" id="A0A100XEQ1"/>
<evidence type="ECO:0000256" key="1">
    <source>
        <dbReference type="SAM" id="MobiDB-lite"/>
    </source>
</evidence>
<accession>A0A100XEQ1</accession>
<reference evidence="2 3" key="1">
    <citation type="journal article" date="2016" name="Genome Announc.">
        <title>Draft Genome Sequences of Five Rapidly Growing Mycobacterium Species, M. thermoresistibile, M. fortuitum subsp. acetamidolyticum, M. canariasense, M. brisbanense, and M. novocastrense.</title>
        <authorList>
            <person name="Katahira K."/>
            <person name="Ogura Y."/>
            <person name="Gotoh Y."/>
            <person name="Hayashi T."/>
        </authorList>
    </citation>
    <scope>NUCLEOTIDE SEQUENCE [LARGE SCALE GENOMIC DNA]</scope>
    <source>
        <strain evidence="2 3">JCM6362</strain>
    </source>
</reference>
<dbReference type="Proteomes" id="UP000069654">
    <property type="component" value="Unassembled WGS sequence"/>
</dbReference>
<proteinExistence type="predicted"/>
<organism evidence="2 3">
    <name type="scientific">Mycolicibacterium thermoresistibile</name>
    <name type="common">Mycobacterium thermoresistibile</name>
    <dbReference type="NCBI Taxonomy" id="1797"/>
    <lineage>
        <taxon>Bacteria</taxon>
        <taxon>Bacillati</taxon>
        <taxon>Actinomycetota</taxon>
        <taxon>Actinomycetes</taxon>
        <taxon>Mycobacteriales</taxon>
        <taxon>Mycobacteriaceae</taxon>
        <taxon>Mycolicibacterium</taxon>
    </lineage>
</organism>
<feature type="region of interest" description="Disordered" evidence="1">
    <location>
        <begin position="62"/>
        <end position="137"/>
    </location>
</feature>
<dbReference type="EMBL" id="BCTB01000012">
    <property type="protein sequence ID" value="GAT15134.1"/>
    <property type="molecule type" value="Genomic_DNA"/>
</dbReference>
<evidence type="ECO:0000313" key="2">
    <source>
        <dbReference type="EMBL" id="GAT15134.1"/>
    </source>
</evidence>
<name>A0A100XEQ1_MYCTH</name>
<reference evidence="3" key="2">
    <citation type="submission" date="2016-02" db="EMBL/GenBank/DDBJ databases">
        <title>Draft genome sequence of five rapidly growing Mycobacterium species.</title>
        <authorList>
            <person name="Katahira K."/>
            <person name="Gotou Y."/>
            <person name="Iida K."/>
            <person name="Ogura Y."/>
            <person name="Hayashi T."/>
        </authorList>
    </citation>
    <scope>NUCLEOTIDE SEQUENCE [LARGE SCALE GENOMIC DNA]</scope>
    <source>
        <strain evidence="3">JCM6362</strain>
    </source>
</reference>